<accession>A0ABT8Y621</accession>
<dbReference type="Gene3D" id="2.60.120.260">
    <property type="entry name" value="Galactose-binding domain-like"/>
    <property type="match status" value="1"/>
</dbReference>
<protein>
    <submittedName>
        <fullName evidence="2">PEPxxWA-CTERM sorting domain-containing protein</fullName>
    </submittedName>
</protein>
<dbReference type="Proteomes" id="UP001169764">
    <property type="component" value="Unassembled WGS sequence"/>
</dbReference>
<dbReference type="NCBIfam" id="NF035944">
    <property type="entry name" value="PEPxxWA-CTERM"/>
    <property type="match status" value="1"/>
</dbReference>
<dbReference type="RefSeq" id="WP_303539434.1">
    <property type="nucleotide sequence ID" value="NZ_JAUOTP010000001.1"/>
</dbReference>
<evidence type="ECO:0000313" key="3">
    <source>
        <dbReference type="Proteomes" id="UP001169764"/>
    </source>
</evidence>
<dbReference type="EMBL" id="JAUOTP010000001">
    <property type="protein sequence ID" value="MDO6413115.1"/>
    <property type="molecule type" value="Genomic_DNA"/>
</dbReference>
<dbReference type="Pfam" id="PF07589">
    <property type="entry name" value="PEP-CTERM"/>
    <property type="match status" value="1"/>
</dbReference>
<name>A0ABT8Y621_9SPHN</name>
<dbReference type="InterPro" id="IPR013424">
    <property type="entry name" value="Ice-binding_C"/>
</dbReference>
<comment type="caution">
    <text evidence="2">The sequence shown here is derived from an EMBL/GenBank/DDBJ whole genome shotgun (WGS) entry which is preliminary data.</text>
</comment>
<evidence type="ECO:0000313" key="2">
    <source>
        <dbReference type="EMBL" id="MDO6413115.1"/>
    </source>
</evidence>
<dbReference type="NCBIfam" id="TIGR02595">
    <property type="entry name" value="PEP_CTERM"/>
    <property type="match status" value="1"/>
</dbReference>
<proteinExistence type="predicted"/>
<feature type="domain" description="Ice-binding protein C-terminal" evidence="1">
    <location>
        <begin position="186"/>
        <end position="210"/>
    </location>
</feature>
<organism evidence="2 3">
    <name type="scientific">Sphingomonas natans</name>
    <dbReference type="NCBI Taxonomy" id="3063330"/>
    <lineage>
        <taxon>Bacteria</taxon>
        <taxon>Pseudomonadati</taxon>
        <taxon>Pseudomonadota</taxon>
        <taxon>Alphaproteobacteria</taxon>
        <taxon>Sphingomonadales</taxon>
        <taxon>Sphingomonadaceae</taxon>
        <taxon>Sphingomonas</taxon>
    </lineage>
</organism>
<reference evidence="2" key="1">
    <citation type="submission" date="2023-07" db="EMBL/GenBank/DDBJ databases">
        <authorList>
            <person name="Kim M."/>
        </authorList>
    </citation>
    <scope>NUCLEOTIDE SEQUENCE</scope>
    <source>
        <strain evidence="2">BIUV-7</strain>
    </source>
</reference>
<sequence length="219" mass="23198">MASPAFAATNLLTNGSFESGFEGWVPTVDSEDQLGYSAPVVIEYGQASGYPTGAFGEAVPLDNNALNPGLDPVGTHFLYLSSDVGMQRISQSVTLAANTSYTFGFDYYLPANGYANPNPAVFTATLDGMPFTSFSLGSQPATTWLLASDSHTFTTGSTGNFMFTFTASAYTAKDVALDRVFLAETSVPEPASWAMMVGGFGLLGAAMRRRRSNLGFAYQ</sequence>
<gene>
    <name evidence="2" type="ORF">Q4F19_01855</name>
</gene>
<keyword evidence="3" id="KW-1185">Reference proteome</keyword>
<evidence type="ECO:0000259" key="1">
    <source>
        <dbReference type="Pfam" id="PF07589"/>
    </source>
</evidence>